<reference evidence="1" key="1">
    <citation type="submission" date="2023-01" db="EMBL/GenBank/DDBJ databases">
        <title>Exophiala dermititidis isolated from Cystic Fibrosis Patient.</title>
        <authorList>
            <person name="Kurbessoian T."/>
            <person name="Crocker A."/>
            <person name="Murante D."/>
            <person name="Hogan D.A."/>
            <person name="Stajich J.E."/>
        </authorList>
    </citation>
    <scope>NUCLEOTIDE SEQUENCE</scope>
    <source>
        <strain evidence="1">Ex8</strain>
    </source>
</reference>
<dbReference type="Proteomes" id="UP001161757">
    <property type="component" value="Unassembled WGS sequence"/>
</dbReference>
<name>A0AAN6EUB3_EXODE</name>
<dbReference type="AlphaFoldDB" id="A0AAN6EUB3"/>
<dbReference type="PANTHER" id="PTHR39596">
    <property type="match status" value="1"/>
</dbReference>
<proteinExistence type="predicted"/>
<gene>
    <name evidence="1" type="ORF">HRR80_004727</name>
</gene>
<sequence>MQLYFSSAKHTVVHDEYLLKIPWKDDGTPCLALVLSPWYTRGWTAVDLAASNSVKVLFGNPDDKKGPPVIKDLETEVLATLPRCSLGHFTASFIIRDLWGIIKDHRKLSNLVRTLGTRSNSWSRDRVLVAAHLAGITPDVDAADMQTRVLRQIICSYGEIDSSILLHGSPTIEEDGPLSWCPTNLLGVRPMSLSRGFVIGGSELSMNIDQHTGALWGMFYACDATRSNRDTLVFISMHPSVHRRMKSAFLRARNLLLLSGDSFKHCLIVRAMGLRKGPPVRIECDWVGAALCDGSVNFGSSSYPESVLVYIGSQISAANAVHTAKELLEQYFHEKKALAARNWEAILEKLERNRKIRAKGSARS</sequence>
<organism evidence="1 2">
    <name type="scientific">Exophiala dermatitidis</name>
    <name type="common">Black yeast-like fungus</name>
    <name type="synonym">Wangiella dermatitidis</name>
    <dbReference type="NCBI Taxonomy" id="5970"/>
    <lineage>
        <taxon>Eukaryota</taxon>
        <taxon>Fungi</taxon>
        <taxon>Dikarya</taxon>
        <taxon>Ascomycota</taxon>
        <taxon>Pezizomycotina</taxon>
        <taxon>Eurotiomycetes</taxon>
        <taxon>Chaetothyriomycetidae</taxon>
        <taxon>Chaetothyriales</taxon>
        <taxon>Herpotrichiellaceae</taxon>
        <taxon>Exophiala</taxon>
    </lineage>
</organism>
<accession>A0AAN6EUB3</accession>
<comment type="caution">
    <text evidence="1">The sequence shown here is derived from an EMBL/GenBank/DDBJ whole genome shotgun (WGS) entry which is preliminary data.</text>
</comment>
<evidence type="ECO:0000313" key="1">
    <source>
        <dbReference type="EMBL" id="KAJ8991388.1"/>
    </source>
</evidence>
<dbReference type="EMBL" id="JAJGCB010000008">
    <property type="protein sequence ID" value="KAJ8991388.1"/>
    <property type="molecule type" value="Genomic_DNA"/>
</dbReference>
<protein>
    <submittedName>
        <fullName evidence="1">Uncharacterized protein</fullName>
    </submittedName>
</protein>
<dbReference type="PANTHER" id="PTHR39596:SF2">
    <property type="entry name" value="HET DOMAIN PROTEIN (AFU_ORTHOLOGUE AFUA_1G17550)-RELATED"/>
    <property type="match status" value="1"/>
</dbReference>
<evidence type="ECO:0000313" key="2">
    <source>
        <dbReference type="Proteomes" id="UP001161757"/>
    </source>
</evidence>